<dbReference type="PANTHER" id="PTHR24161:SF17">
    <property type="entry name" value="PALMITOYLTRANSFERASE"/>
    <property type="match status" value="1"/>
</dbReference>
<feature type="transmembrane region" description="Helical" evidence="15">
    <location>
        <begin position="423"/>
        <end position="447"/>
    </location>
</feature>
<evidence type="ECO:0000256" key="10">
    <source>
        <dbReference type="ARBA" id="ARBA00023136"/>
    </source>
</evidence>
<feature type="transmembrane region" description="Helical" evidence="15">
    <location>
        <begin position="282"/>
        <end position="300"/>
    </location>
</feature>
<dbReference type="Pfam" id="PF01529">
    <property type="entry name" value="DHHC"/>
    <property type="match status" value="1"/>
</dbReference>
<evidence type="ECO:0000256" key="15">
    <source>
        <dbReference type="RuleBase" id="RU079119"/>
    </source>
</evidence>
<keyword evidence="5 15" id="KW-0812">Transmembrane</keyword>
<dbReference type="GO" id="GO:0019706">
    <property type="term" value="F:protein-cysteine S-palmitoyltransferase activity"/>
    <property type="evidence" value="ECO:0007669"/>
    <property type="project" value="UniProtKB-EC"/>
</dbReference>
<evidence type="ECO:0000256" key="11">
    <source>
        <dbReference type="ARBA" id="ARBA00023139"/>
    </source>
</evidence>
<feature type="region of interest" description="Disordered" evidence="16">
    <location>
        <begin position="1"/>
        <end position="27"/>
    </location>
</feature>
<keyword evidence="12" id="KW-0449">Lipoprotein</keyword>
<gene>
    <name evidence="19" type="primary">LOC115751010</name>
</gene>
<evidence type="ECO:0000256" key="14">
    <source>
        <dbReference type="PROSITE-ProRule" id="PRU00023"/>
    </source>
</evidence>
<dbReference type="GeneID" id="115751010"/>
<keyword evidence="7 15" id="KW-1133">Transmembrane helix</keyword>
<feature type="compositionally biased region" description="Low complexity" evidence="16">
    <location>
        <begin position="14"/>
        <end position="27"/>
    </location>
</feature>
<feature type="repeat" description="ANK" evidence="14">
    <location>
        <begin position="171"/>
        <end position="203"/>
    </location>
</feature>
<comment type="similarity">
    <text evidence="3 15">Belongs to the DHHC palmitoyltransferase family.</text>
</comment>
<evidence type="ECO:0000256" key="4">
    <source>
        <dbReference type="ARBA" id="ARBA00022679"/>
    </source>
</evidence>
<organism evidence="18 19">
    <name type="scientific">Rhodamnia argentea</name>
    <dbReference type="NCBI Taxonomy" id="178133"/>
    <lineage>
        <taxon>Eukaryota</taxon>
        <taxon>Viridiplantae</taxon>
        <taxon>Streptophyta</taxon>
        <taxon>Embryophyta</taxon>
        <taxon>Tracheophyta</taxon>
        <taxon>Spermatophyta</taxon>
        <taxon>Magnoliopsida</taxon>
        <taxon>eudicotyledons</taxon>
        <taxon>Gunneridae</taxon>
        <taxon>Pentapetalae</taxon>
        <taxon>rosids</taxon>
        <taxon>malvids</taxon>
        <taxon>Myrtales</taxon>
        <taxon>Myrtaceae</taxon>
        <taxon>Myrtoideae</taxon>
        <taxon>Myrteae</taxon>
        <taxon>Australasian group</taxon>
        <taxon>Rhodamnia</taxon>
    </lineage>
</organism>
<protein>
    <recommendedName>
        <fullName evidence="15">S-acyltransferase</fullName>
        <ecNumber evidence="15">2.3.1.225</ecNumber>
    </recommendedName>
    <alternativeName>
        <fullName evidence="15">Palmitoyltransferase</fullName>
    </alternativeName>
</protein>
<evidence type="ECO:0000256" key="9">
    <source>
        <dbReference type="ARBA" id="ARBA00023043"/>
    </source>
</evidence>
<dbReference type="SMART" id="SM00248">
    <property type="entry name" value="ANK"/>
    <property type="match status" value="6"/>
</dbReference>
<dbReference type="FunFam" id="1.25.40.20:FF:000334">
    <property type="entry name" value="S-acyltransferase"/>
    <property type="match status" value="1"/>
</dbReference>
<feature type="repeat" description="ANK" evidence="14">
    <location>
        <begin position="104"/>
        <end position="136"/>
    </location>
</feature>
<dbReference type="Gene3D" id="1.25.40.20">
    <property type="entry name" value="Ankyrin repeat-containing domain"/>
    <property type="match status" value="2"/>
</dbReference>
<evidence type="ECO:0000259" key="17">
    <source>
        <dbReference type="Pfam" id="PF01529"/>
    </source>
</evidence>
<evidence type="ECO:0000256" key="1">
    <source>
        <dbReference type="ARBA" id="ARBA00004127"/>
    </source>
</evidence>
<feature type="transmembrane region" description="Helical" evidence="15">
    <location>
        <begin position="312"/>
        <end position="335"/>
    </location>
</feature>
<evidence type="ECO:0000256" key="6">
    <source>
        <dbReference type="ARBA" id="ARBA00022737"/>
    </source>
</evidence>
<dbReference type="FunFam" id="1.25.40.20:FF:000300">
    <property type="entry name" value="S-acyltransferase"/>
    <property type="match status" value="1"/>
</dbReference>
<proteinExistence type="inferred from homology"/>
<sequence length="634" mass="68865">MSSEIEVVDEVQSADRGSSSGAGAPSGAAAAAAADDSLRDDVYTAAAYGDMEKLRRLVESEGCSVSEPDGLGYYALQWAAINNWTAAAQYIIEHGGDIHAADHTGQTALHWSAVRGAIQVAELLLREGARVNAADLCGYQTTHIAAQYGQTSFLYHIVSKWNADPDVPDNDGRSPLHWAAYKGFADCIRLLLFLDAYRGRQDKEGCTPLHWAAIRGNLEACTVLVQAGKKEDLMVTDNTGLTPAQLASEKNHRQVAFFLGNARRLLDKRCDGNSRLGKLSKLGLAPVLCFVIILLLLIYINSVIMARNLPKLTAGFGLLAWSGVFLASAGLALFYRCSRRDPGYIRMNVHDPQNMKDDEPLLKIEINNPALLAGNWSQLCATCKIVRPLRAKHCSTCDRCVEQFDHHCPWVSNCVGKKNKWDFFVFLVLEVAAMLITGAVTLIRVSTDPSAPSSFGAWLSHAGTQHIGALSFFIVDFFIFFGVASLTAVQASQISRNITTNEMANAMRYSYLKGPGGRFRNPYDHGFKKNCSDFLINGYNEDVEYVEDSAHSEGIGMTHMVRALNLQNGNMHSHQPAENGHIAINVGGTSSNSHHGHVHSSHCSHNHGKTKSDNVPLGLGLGLGRSGARSVVAS</sequence>
<dbReference type="PROSITE" id="PS50216">
    <property type="entry name" value="DHHC"/>
    <property type="match status" value="1"/>
</dbReference>
<evidence type="ECO:0000256" key="16">
    <source>
        <dbReference type="SAM" id="MobiDB-lite"/>
    </source>
</evidence>
<evidence type="ECO:0000313" key="18">
    <source>
        <dbReference type="Proteomes" id="UP000827889"/>
    </source>
</evidence>
<comment type="catalytic activity">
    <reaction evidence="13 15">
        <text>L-cysteinyl-[protein] + hexadecanoyl-CoA = S-hexadecanoyl-L-cysteinyl-[protein] + CoA</text>
        <dbReference type="Rhea" id="RHEA:36683"/>
        <dbReference type="Rhea" id="RHEA-COMP:10131"/>
        <dbReference type="Rhea" id="RHEA-COMP:11032"/>
        <dbReference type="ChEBI" id="CHEBI:29950"/>
        <dbReference type="ChEBI" id="CHEBI:57287"/>
        <dbReference type="ChEBI" id="CHEBI:57379"/>
        <dbReference type="ChEBI" id="CHEBI:74151"/>
        <dbReference type="EC" id="2.3.1.225"/>
    </reaction>
</comment>
<dbReference type="PROSITE" id="PS50297">
    <property type="entry name" value="ANK_REP_REGION"/>
    <property type="match status" value="3"/>
</dbReference>
<dbReference type="SUPFAM" id="SSF48403">
    <property type="entry name" value="Ankyrin repeat"/>
    <property type="match status" value="1"/>
</dbReference>
<evidence type="ECO:0000256" key="8">
    <source>
        <dbReference type="ARBA" id="ARBA00023034"/>
    </source>
</evidence>
<feature type="transmembrane region" description="Helical" evidence="15">
    <location>
        <begin position="467"/>
        <end position="489"/>
    </location>
</feature>
<evidence type="ECO:0000256" key="7">
    <source>
        <dbReference type="ARBA" id="ARBA00022989"/>
    </source>
</evidence>
<accession>A0A8B8QDB4</accession>
<feature type="domain" description="Palmitoyltransferase DHHC" evidence="17">
    <location>
        <begin position="378"/>
        <end position="505"/>
    </location>
</feature>
<dbReference type="OrthoDB" id="331948at2759"/>
<dbReference type="RefSeq" id="XP_030544533.1">
    <property type="nucleotide sequence ID" value="XM_030688673.2"/>
</dbReference>
<dbReference type="Pfam" id="PF12796">
    <property type="entry name" value="Ank_2"/>
    <property type="match status" value="2"/>
</dbReference>
<dbReference type="PROSITE" id="PS50088">
    <property type="entry name" value="ANK_REPEAT"/>
    <property type="match status" value="3"/>
</dbReference>
<dbReference type="AlphaFoldDB" id="A0A8B8QDB4"/>
<comment type="domain">
    <text evidence="15">The DHHC domain is required for palmitoyltransferase activity.</text>
</comment>
<evidence type="ECO:0000256" key="5">
    <source>
        <dbReference type="ARBA" id="ARBA00022692"/>
    </source>
</evidence>
<evidence type="ECO:0000256" key="12">
    <source>
        <dbReference type="ARBA" id="ARBA00023288"/>
    </source>
</evidence>
<dbReference type="InterPro" id="IPR036770">
    <property type="entry name" value="Ankyrin_rpt-contain_sf"/>
</dbReference>
<dbReference type="InterPro" id="IPR002110">
    <property type="entry name" value="Ankyrin_rpt"/>
</dbReference>
<keyword evidence="11" id="KW-0564">Palmitate</keyword>
<comment type="subcellular location">
    <subcellularLocation>
        <location evidence="1">Endomembrane system</location>
        <topology evidence="1">Multi-pass membrane protein</topology>
    </subcellularLocation>
    <subcellularLocation>
        <location evidence="2">Golgi apparatus membrane</location>
    </subcellularLocation>
</comment>
<keyword evidence="8" id="KW-0333">Golgi apparatus</keyword>
<keyword evidence="15" id="KW-0012">Acyltransferase</keyword>
<feature type="repeat" description="ANK" evidence="14">
    <location>
        <begin position="204"/>
        <end position="236"/>
    </location>
</feature>
<evidence type="ECO:0000313" key="19">
    <source>
        <dbReference type="RefSeq" id="XP_030544533.1"/>
    </source>
</evidence>
<dbReference type="PANTHER" id="PTHR24161">
    <property type="entry name" value="ANK_REP_REGION DOMAIN-CONTAINING PROTEIN-RELATED"/>
    <property type="match status" value="1"/>
</dbReference>
<evidence type="ECO:0000256" key="3">
    <source>
        <dbReference type="ARBA" id="ARBA00008574"/>
    </source>
</evidence>
<evidence type="ECO:0000256" key="13">
    <source>
        <dbReference type="ARBA" id="ARBA00048048"/>
    </source>
</evidence>
<keyword evidence="4 15" id="KW-0808">Transferase</keyword>
<dbReference type="InterPro" id="IPR001594">
    <property type="entry name" value="Palmitoyltrfase_DHHC"/>
</dbReference>
<dbReference type="GO" id="GO:0000139">
    <property type="term" value="C:Golgi membrane"/>
    <property type="evidence" value="ECO:0007669"/>
    <property type="project" value="UniProtKB-SubCell"/>
</dbReference>
<name>A0A8B8QDB4_9MYRT</name>
<feature type="region of interest" description="Disordered" evidence="16">
    <location>
        <begin position="588"/>
        <end position="618"/>
    </location>
</feature>
<keyword evidence="10 15" id="KW-0472">Membrane</keyword>
<keyword evidence="6" id="KW-0677">Repeat</keyword>
<feature type="compositionally biased region" description="Basic residues" evidence="16">
    <location>
        <begin position="594"/>
        <end position="609"/>
    </location>
</feature>
<dbReference type="Proteomes" id="UP000827889">
    <property type="component" value="Chromosome 4"/>
</dbReference>
<reference evidence="19" key="1">
    <citation type="submission" date="2025-08" db="UniProtKB">
        <authorList>
            <consortium name="RefSeq"/>
        </authorList>
    </citation>
    <scope>IDENTIFICATION</scope>
    <source>
        <tissue evidence="19">Leaf</tissue>
    </source>
</reference>
<dbReference type="KEGG" id="rarg:115751010"/>
<keyword evidence="9 14" id="KW-0040">ANK repeat</keyword>
<keyword evidence="18" id="KW-1185">Reference proteome</keyword>
<dbReference type="EC" id="2.3.1.225" evidence="15"/>
<evidence type="ECO:0000256" key="2">
    <source>
        <dbReference type="ARBA" id="ARBA00004394"/>
    </source>
</evidence>